<evidence type="ECO:0000313" key="12">
    <source>
        <dbReference type="Proteomes" id="UP000821837"/>
    </source>
</evidence>
<dbReference type="PRINTS" id="PR00463">
    <property type="entry name" value="EP450I"/>
</dbReference>
<evidence type="ECO:0000313" key="11">
    <source>
        <dbReference type="EMBL" id="KAH7983630.1"/>
    </source>
</evidence>
<evidence type="ECO:0008006" key="13">
    <source>
        <dbReference type="Google" id="ProtNLM"/>
    </source>
</evidence>
<evidence type="ECO:0000256" key="8">
    <source>
        <dbReference type="ARBA" id="ARBA00023136"/>
    </source>
</evidence>
<keyword evidence="5" id="KW-0256">Endoplasmic reticulum</keyword>
<evidence type="ECO:0000256" key="10">
    <source>
        <dbReference type="RuleBase" id="RU000461"/>
    </source>
</evidence>
<dbReference type="PANTHER" id="PTHR24291:SF189">
    <property type="entry name" value="CYTOCHROME P450 4C3-RELATED"/>
    <property type="match status" value="1"/>
</dbReference>
<keyword evidence="12" id="KW-1185">Reference proteome</keyword>
<protein>
    <recommendedName>
        <fullName evidence="13">Cytochrome P450</fullName>
    </recommendedName>
</protein>
<evidence type="ECO:0000256" key="6">
    <source>
        <dbReference type="ARBA" id="ARBA00023004"/>
    </source>
</evidence>
<feature type="binding site" description="axial binding residue" evidence="9">
    <location>
        <position position="257"/>
    </location>
    <ligand>
        <name>heme</name>
        <dbReference type="ChEBI" id="CHEBI:30413"/>
    </ligand>
    <ligandPart>
        <name>Fe</name>
        <dbReference type="ChEBI" id="CHEBI:18248"/>
    </ligandPart>
</feature>
<reference evidence="11" key="1">
    <citation type="journal article" date="2020" name="Cell">
        <title>Large-Scale Comparative Analyses of Tick Genomes Elucidate Their Genetic Diversity and Vector Capacities.</title>
        <authorList>
            <consortium name="Tick Genome and Microbiome Consortium (TIGMIC)"/>
            <person name="Jia N."/>
            <person name="Wang J."/>
            <person name="Shi W."/>
            <person name="Du L."/>
            <person name="Sun Y."/>
            <person name="Zhan W."/>
            <person name="Jiang J.F."/>
            <person name="Wang Q."/>
            <person name="Zhang B."/>
            <person name="Ji P."/>
            <person name="Bell-Sakyi L."/>
            <person name="Cui X.M."/>
            <person name="Yuan T.T."/>
            <person name="Jiang B.G."/>
            <person name="Yang W.F."/>
            <person name="Lam T.T."/>
            <person name="Chang Q.C."/>
            <person name="Ding S.J."/>
            <person name="Wang X.J."/>
            <person name="Zhu J.G."/>
            <person name="Ruan X.D."/>
            <person name="Zhao L."/>
            <person name="Wei J.T."/>
            <person name="Ye R.Z."/>
            <person name="Que T.C."/>
            <person name="Du C.H."/>
            <person name="Zhou Y.H."/>
            <person name="Cheng J.X."/>
            <person name="Dai P.F."/>
            <person name="Guo W.B."/>
            <person name="Han X.H."/>
            <person name="Huang E.J."/>
            <person name="Li L.F."/>
            <person name="Wei W."/>
            <person name="Gao Y.C."/>
            <person name="Liu J.Z."/>
            <person name="Shao H.Z."/>
            <person name="Wang X."/>
            <person name="Wang C.C."/>
            <person name="Yang T.C."/>
            <person name="Huo Q.B."/>
            <person name="Li W."/>
            <person name="Chen H.Y."/>
            <person name="Chen S.E."/>
            <person name="Zhou L.G."/>
            <person name="Ni X.B."/>
            <person name="Tian J.H."/>
            <person name="Sheng Y."/>
            <person name="Liu T."/>
            <person name="Pan Y.S."/>
            <person name="Xia L.Y."/>
            <person name="Li J."/>
            <person name="Zhao F."/>
            <person name="Cao W.C."/>
        </authorList>
    </citation>
    <scope>NUCLEOTIDE SEQUENCE</scope>
    <source>
        <strain evidence="11">Rsan-2018</strain>
    </source>
</reference>
<dbReference type="InterPro" id="IPR001128">
    <property type="entry name" value="Cyt_P450"/>
</dbReference>
<comment type="similarity">
    <text evidence="3 10">Belongs to the cytochrome P450 family.</text>
</comment>
<dbReference type="PRINTS" id="PR00385">
    <property type="entry name" value="P450"/>
</dbReference>
<name>A0A9D4TA09_RHISA</name>
<keyword evidence="8" id="KW-0472">Membrane</keyword>
<organism evidence="11 12">
    <name type="scientific">Rhipicephalus sanguineus</name>
    <name type="common">Brown dog tick</name>
    <name type="synonym">Ixodes sanguineus</name>
    <dbReference type="NCBI Taxonomy" id="34632"/>
    <lineage>
        <taxon>Eukaryota</taxon>
        <taxon>Metazoa</taxon>
        <taxon>Ecdysozoa</taxon>
        <taxon>Arthropoda</taxon>
        <taxon>Chelicerata</taxon>
        <taxon>Arachnida</taxon>
        <taxon>Acari</taxon>
        <taxon>Parasitiformes</taxon>
        <taxon>Ixodida</taxon>
        <taxon>Ixodoidea</taxon>
        <taxon>Ixodidae</taxon>
        <taxon>Rhipicephalinae</taxon>
        <taxon>Rhipicephalus</taxon>
        <taxon>Rhipicephalus</taxon>
    </lineage>
</organism>
<dbReference type="GO" id="GO:0005789">
    <property type="term" value="C:endoplasmic reticulum membrane"/>
    <property type="evidence" value="ECO:0007669"/>
    <property type="project" value="UniProtKB-SubCell"/>
</dbReference>
<dbReference type="Pfam" id="PF00067">
    <property type="entry name" value="p450"/>
    <property type="match status" value="1"/>
</dbReference>
<dbReference type="GO" id="GO:0020037">
    <property type="term" value="F:heme binding"/>
    <property type="evidence" value="ECO:0007669"/>
    <property type="project" value="InterPro"/>
</dbReference>
<evidence type="ECO:0000256" key="1">
    <source>
        <dbReference type="ARBA" id="ARBA00001971"/>
    </source>
</evidence>
<dbReference type="PANTHER" id="PTHR24291">
    <property type="entry name" value="CYTOCHROME P450 FAMILY 4"/>
    <property type="match status" value="1"/>
</dbReference>
<dbReference type="AlphaFoldDB" id="A0A9D4TA09"/>
<dbReference type="GO" id="GO:0005506">
    <property type="term" value="F:iron ion binding"/>
    <property type="evidence" value="ECO:0007669"/>
    <property type="project" value="InterPro"/>
</dbReference>
<accession>A0A9D4TA09</accession>
<keyword evidence="10" id="KW-0560">Oxidoreductase</keyword>
<dbReference type="SUPFAM" id="SSF48264">
    <property type="entry name" value="Cytochrome P450"/>
    <property type="match status" value="1"/>
</dbReference>
<keyword evidence="6 9" id="KW-0408">Iron</keyword>
<evidence type="ECO:0000256" key="7">
    <source>
        <dbReference type="ARBA" id="ARBA00023033"/>
    </source>
</evidence>
<evidence type="ECO:0000256" key="5">
    <source>
        <dbReference type="ARBA" id="ARBA00022824"/>
    </source>
</evidence>
<comment type="cofactor">
    <cofactor evidence="1 9">
        <name>heme</name>
        <dbReference type="ChEBI" id="CHEBI:30413"/>
    </cofactor>
</comment>
<dbReference type="Gene3D" id="1.10.630.10">
    <property type="entry name" value="Cytochrome P450"/>
    <property type="match status" value="2"/>
</dbReference>
<comment type="caution">
    <text evidence="11">The sequence shown here is derived from an EMBL/GenBank/DDBJ whole genome shotgun (WGS) entry which is preliminary data.</text>
</comment>
<dbReference type="InterPro" id="IPR002401">
    <property type="entry name" value="Cyt_P450_E_grp-I"/>
</dbReference>
<evidence type="ECO:0000256" key="2">
    <source>
        <dbReference type="ARBA" id="ARBA00004586"/>
    </source>
</evidence>
<reference evidence="11" key="2">
    <citation type="submission" date="2021-09" db="EMBL/GenBank/DDBJ databases">
        <authorList>
            <person name="Jia N."/>
            <person name="Wang J."/>
            <person name="Shi W."/>
            <person name="Du L."/>
            <person name="Sun Y."/>
            <person name="Zhan W."/>
            <person name="Jiang J."/>
            <person name="Wang Q."/>
            <person name="Zhang B."/>
            <person name="Ji P."/>
            <person name="Sakyi L.B."/>
            <person name="Cui X."/>
            <person name="Yuan T."/>
            <person name="Jiang B."/>
            <person name="Yang W."/>
            <person name="Lam T.T.-Y."/>
            <person name="Chang Q."/>
            <person name="Ding S."/>
            <person name="Wang X."/>
            <person name="Zhu J."/>
            <person name="Ruan X."/>
            <person name="Zhao L."/>
            <person name="Wei J."/>
            <person name="Que T."/>
            <person name="Du C."/>
            <person name="Cheng J."/>
            <person name="Dai P."/>
            <person name="Han X."/>
            <person name="Huang E."/>
            <person name="Gao Y."/>
            <person name="Liu J."/>
            <person name="Shao H."/>
            <person name="Ye R."/>
            <person name="Li L."/>
            <person name="Wei W."/>
            <person name="Wang X."/>
            <person name="Wang C."/>
            <person name="Huo Q."/>
            <person name="Li W."/>
            <person name="Guo W."/>
            <person name="Chen H."/>
            <person name="Chen S."/>
            <person name="Zhou L."/>
            <person name="Zhou L."/>
            <person name="Ni X."/>
            <person name="Tian J."/>
            <person name="Zhou Y."/>
            <person name="Sheng Y."/>
            <person name="Liu T."/>
            <person name="Pan Y."/>
            <person name="Xia L."/>
            <person name="Li J."/>
            <person name="Zhao F."/>
            <person name="Cao W."/>
        </authorList>
    </citation>
    <scope>NUCLEOTIDE SEQUENCE</scope>
    <source>
        <strain evidence="11">Rsan-2018</strain>
        <tissue evidence="11">Larvae</tissue>
    </source>
</reference>
<evidence type="ECO:0000256" key="3">
    <source>
        <dbReference type="ARBA" id="ARBA00010617"/>
    </source>
</evidence>
<keyword evidence="9 10" id="KW-0479">Metal-binding</keyword>
<dbReference type="GO" id="GO:0016705">
    <property type="term" value="F:oxidoreductase activity, acting on paired donors, with incorporation or reduction of molecular oxygen"/>
    <property type="evidence" value="ECO:0007669"/>
    <property type="project" value="InterPro"/>
</dbReference>
<keyword evidence="4 9" id="KW-0349">Heme</keyword>
<dbReference type="InterPro" id="IPR017972">
    <property type="entry name" value="Cyt_P450_CS"/>
</dbReference>
<dbReference type="InterPro" id="IPR050196">
    <property type="entry name" value="Cytochrome_P450_Monoox"/>
</dbReference>
<dbReference type="InterPro" id="IPR036396">
    <property type="entry name" value="Cyt_P450_sf"/>
</dbReference>
<dbReference type="GO" id="GO:0004497">
    <property type="term" value="F:monooxygenase activity"/>
    <property type="evidence" value="ECO:0007669"/>
    <property type="project" value="UniProtKB-KW"/>
</dbReference>
<dbReference type="VEuPathDB" id="VectorBase:RSAN_052386"/>
<comment type="subcellular location">
    <subcellularLocation>
        <location evidence="2">Endoplasmic reticulum membrane</location>
    </subcellularLocation>
</comment>
<evidence type="ECO:0000256" key="4">
    <source>
        <dbReference type="ARBA" id="ARBA00022617"/>
    </source>
</evidence>
<sequence length="320" mass="37038">MLTPAFHFRILEDFLPIMNEQGEIFAQALQHQTHGAVDITKFVTACTLDIICETAMGVKVNAQTNPTSTYVSNIYRVGSNFINRAVRPWLWLDSLYRLTRNGRLYHHDISAIHTFTKKVIRERKDVKLSEKRLITDSSDELKKRPMFLDVLLDHHISENSISEEDICEEVDTFMFEESLRLFPSVPIIGREIYKEFRINGRVVPEGSIVIIFSYMLHRDPKSFPQPEEFRPERFLPENSLGRHPFAYVPFSAGPRNCIGQRFALMEEKIVLSNLFRRFSVRSLVPRDQLKLAGELVLRNQNGIQVTLSPRQNTHAVDKHG</sequence>
<gene>
    <name evidence="11" type="ORF">HPB52_013194</name>
</gene>
<evidence type="ECO:0000256" key="9">
    <source>
        <dbReference type="PIRSR" id="PIRSR602401-1"/>
    </source>
</evidence>
<keyword evidence="7 10" id="KW-0503">Monooxygenase</keyword>
<proteinExistence type="inferred from homology"/>
<dbReference type="EMBL" id="JABSTV010001245">
    <property type="protein sequence ID" value="KAH7983630.1"/>
    <property type="molecule type" value="Genomic_DNA"/>
</dbReference>
<dbReference type="PROSITE" id="PS00086">
    <property type="entry name" value="CYTOCHROME_P450"/>
    <property type="match status" value="1"/>
</dbReference>
<dbReference type="Proteomes" id="UP000821837">
    <property type="component" value="Chromosome 1"/>
</dbReference>